<organism evidence="1 2">
    <name type="scientific">Erythroxylum novogranatense</name>
    <dbReference type="NCBI Taxonomy" id="1862640"/>
    <lineage>
        <taxon>Eukaryota</taxon>
        <taxon>Viridiplantae</taxon>
        <taxon>Streptophyta</taxon>
        <taxon>Embryophyta</taxon>
        <taxon>Tracheophyta</taxon>
        <taxon>Spermatophyta</taxon>
        <taxon>Magnoliopsida</taxon>
        <taxon>eudicotyledons</taxon>
        <taxon>Gunneridae</taxon>
        <taxon>Pentapetalae</taxon>
        <taxon>rosids</taxon>
        <taxon>fabids</taxon>
        <taxon>Malpighiales</taxon>
        <taxon>Erythroxylaceae</taxon>
        <taxon>Erythroxylum</taxon>
    </lineage>
</organism>
<reference evidence="1 2" key="1">
    <citation type="submission" date="2021-09" db="EMBL/GenBank/DDBJ databases">
        <title>Genomic insights and catalytic innovation underlie evolution of tropane alkaloids biosynthesis.</title>
        <authorList>
            <person name="Wang Y.-J."/>
            <person name="Tian T."/>
            <person name="Huang J.-P."/>
            <person name="Huang S.-X."/>
        </authorList>
    </citation>
    <scope>NUCLEOTIDE SEQUENCE [LARGE SCALE GENOMIC DNA]</scope>
    <source>
        <strain evidence="1">KIB-2018</strain>
        <tissue evidence="1">Leaf</tissue>
    </source>
</reference>
<gene>
    <name evidence="1" type="ORF">K2173_013434</name>
</gene>
<sequence length="238" mass="26730">MNKINLHVVTSGLDVAARGAERLSCAAACFTPCEAIFSSSCEGIGHAKDDSEWMSISLLGITYGIDLRLRRRWIVVPRTLLELPGSSSEVTAISDIVLCYGFNYCDAMWIITGNVLAVHLYRGIRIGVNFGFSDVYPTVRGRYIKWSSVLGDRVEQPADLESVGASRESPVPHSEELPPRVPVRRERRYVQLRKQGAVDFYGNTDPAEAEGWLERTERVLDQMDCEPDERFDSRSSYY</sequence>
<protein>
    <submittedName>
        <fullName evidence="1">Uncharacterized protein</fullName>
    </submittedName>
</protein>
<comment type="caution">
    <text evidence="1">The sequence shown here is derived from an EMBL/GenBank/DDBJ whole genome shotgun (WGS) entry which is preliminary data.</text>
</comment>
<name>A0AAV8SAC7_9ROSI</name>
<dbReference type="Proteomes" id="UP001159364">
    <property type="component" value="Linkage Group LG12"/>
</dbReference>
<dbReference type="EMBL" id="JAIWQS010000012">
    <property type="protein sequence ID" value="KAJ8748994.1"/>
    <property type="molecule type" value="Genomic_DNA"/>
</dbReference>
<dbReference type="AlphaFoldDB" id="A0AAV8SAC7"/>
<evidence type="ECO:0000313" key="2">
    <source>
        <dbReference type="Proteomes" id="UP001159364"/>
    </source>
</evidence>
<accession>A0AAV8SAC7</accession>
<keyword evidence="2" id="KW-1185">Reference proteome</keyword>
<proteinExistence type="predicted"/>
<evidence type="ECO:0000313" key="1">
    <source>
        <dbReference type="EMBL" id="KAJ8748994.1"/>
    </source>
</evidence>